<dbReference type="SMART" id="SM00225">
    <property type="entry name" value="BTB"/>
    <property type="match status" value="1"/>
</dbReference>
<comment type="caution">
    <text evidence="3">The sequence shown here is derived from an EMBL/GenBank/DDBJ whole genome shotgun (WGS) entry which is preliminary data.</text>
</comment>
<evidence type="ECO:0000313" key="4">
    <source>
        <dbReference type="Proteomes" id="UP000305064"/>
    </source>
</evidence>
<feature type="domain" description="BTB" evidence="2">
    <location>
        <begin position="80"/>
        <end position="141"/>
    </location>
</feature>
<dbReference type="CDD" id="cd18186">
    <property type="entry name" value="BTB_POZ_ZBTB_KLHL-like"/>
    <property type="match status" value="1"/>
</dbReference>
<name>A0AB38LWK3_AURPU</name>
<evidence type="ECO:0000313" key="3">
    <source>
        <dbReference type="EMBL" id="THY73911.1"/>
    </source>
</evidence>
<reference evidence="3 4" key="1">
    <citation type="submission" date="2018-10" db="EMBL/GenBank/DDBJ databases">
        <title>Fifty Aureobasidium pullulans genomes reveal a recombining polyextremotolerant generalist.</title>
        <authorList>
            <person name="Gostincar C."/>
            <person name="Turk M."/>
            <person name="Zajc J."/>
            <person name="Gunde-Cimerman N."/>
        </authorList>
    </citation>
    <scope>NUCLEOTIDE SEQUENCE [LARGE SCALE GENOMIC DNA]</scope>
    <source>
        <strain evidence="3 4">EXF-4256</strain>
    </source>
</reference>
<sequence length="331" mass="36975">MARSKRLQMRSRTSKVSSTPSSSSPSALFPIVRGTTVSPSAPNMRTHAVNAGGDEEYDYNRISSRTKLTRPSLFNNEQLSDVTVKFSGQQLFAHKAVLARKSKYFYRAFTGKFPVASSNEIDLGDDETPEAIIAMIRYIYDLPYDKVLEGKPVDDTSAYITKDDLPFHIAVFTAADKYDVCTLRPLIVKRFEELMEATWKGKQFAADIQKLIGPSAGVSADNTLRAAAAAFCAKNLTELVKEDSFVKMIQKEEPFTGRLLTDLLGTKESDSITLKRCTAPSCHNKAEKDVSYHKFLKCCVHCGGDGSYEVYENHGYHRGLENYKRAVLYKL</sequence>
<dbReference type="Proteomes" id="UP000305064">
    <property type="component" value="Unassembled WGS sequence"/>
</dbReference>
<dbReference type="Gene3D" id="3.30.710.10">
    <property type="entry name" value="Potassium Channel Kv1.1, Chain A"/>
    <property type="match status" value="1"/>
</dbReference>
<dbReference type="SUPFAM" id="SSF54695">
    <property type="entry name" value="POZ domain"/>
    <property type="match status" value="1"/>
</dbReference>
<dbReference type="InterPro" id="IPR011333">
    <property type="entry name" value="SKP1/BTB/POZ_sf"/>
</dbReference>
<organism evidence="3 4">
    <name type="scientific">Aureobasidium pullulans</name>
    <name type="common">Black yeast</name>
    <name type="synonym">Pullularia pullulans</name>
    <dbReference type="NCBI Taxonomy" id="5580"/>
    <lineage>
        <taxon>Eukaryota</taxon>
        <taxon>Fungi</taxon>
        <taxon>Dikarya</taxon>
        <taxon>Ascomycota</taxon>
        <taxon>Pezizomycotina</taxon>
        <taxon>Dothideomycetes</taxon>
        <taxon>Dothideomycetidae</taxon>
        <taxon>Dothideales</taxon>
        <taxon>Saccotheciaceae</taxon>
        <taxon>Aureobasidium</taxon>
    </lineage>
</organism>
<evidence type="ECO:0000256" key="1">
    <source>
        <dbReference type="SAM" id="MobiDB-lite"/>
    </source>
</evidence>
<dbReference type="AlphaFoldDB" id="A0AB38LWK3"/>
<accession>A0AB38LWK3</accession>
<feature type="compositionally biased region" description="Low complexity" evidence="1">
    <location>
        <begin position="14"/>
        <end position="26"/>
    </location>
</feature>
<dbReference type="EMBL" id="QZBJ01000033">
    <property type="protein sequence ID" value="THY73911.1"/>
    <property type="molecule type" value="Genomic_DNA"/>
</dbReference>
<feature type="region of interest" description="Disordered" evidence="1">
    <location>
        <begin position="1"/>
        <end position="28"/>
    </location>
</feature>
<dbReference type="Pfam" id="PF00651">
    <property type="entry name" value="BTB"/>
    <property type="match status" value="1"/>
</dbReference>
<protein>
    <recommendedName>
        <fullName evidence="2">BTB domain-containing protein</fullName>
    </recommendedName>
</protein>
<dbReference type="PROSITE" id="PS50097">
    <property type="entry name" value="BTB"/>
    <property type="match status" value="1"/>
</dbReference>
<dbReference type="InterPro" id="IPR000210">
    <property type="entry name" value="BTB/POZ_dom"/>
</dbReference>
<proteinExistence type="predicted"/>
<dbReference type="PANTHER" id="PTHR47843">
    <property type="entry name" value="BTB DOMAIN-CONTAINING PROTEIN-RELATED"/>
    <property type="match status" value="1"/>
</dbReference>
<feature type="compositionally biased region" description="Basic residues" evidence="1">
    <location>
        <begin position="1"/>
        <end position="13"/>
    </location>
</feature>
<evidence type="ECO:0000259" key="2">
    <source>
        <dbReference type="PROSITE" id="PS50097"/>
    </source>
</evidence>
<gene>
    <name evidence="3" type="ORF">D6C94_05399</name>
</gene>
<dbReference type="PANTHER" id="PTHR47843:SF5">
    <property type="entry name" value="BTB_POZ DOMAIN PROTEIN"/>
    <property type="match status" value="1"/>
</dbReference>